<reference evidence="3 4" key="1">
    <citation type="submission" date="2014-07" db="EMBL/GenBank/DDBJ databases">
        <authorList>
            <person name="Zhang J.E."/>
            <person name="Yang H."/>
            <person name="Guo J."/>
            <person name="Deng Z."/>
            <person name="Luo H."/>
            <person name="Luo M."/>
            <person name="Zhao B."/>
        </authorList>
    </citation>
    <scope>NUCLEOTIDE SEQUENCE [LARGE SCALE GENOMIC DNA]</scope>
    <source>
        <strain evidence="3 4">1CP</strain>
    </source>
</reference>
<dbReference type="AlphaFoldDB" id="A0A1B1K5P3"/>
<feature type="domain" description="SPW repeat-containing integral membrane" evidence="2">
    <location>
        <begin position="34"/>
        <end position="131"/>
    </location>
</feature>
<organism evidence="3 4">
    <name type="scientific">Rhodococcus opacus</name>
    <name type="common">Nocardia opaca</name>
    <dbReference type="NCBI Taxonomy" id="37919"/>
    <lineage>
        <taxon>Bacteria</taxon>
        <taxon>Bacillati</taxon>
        <taxon>Actinomycetota</taxon>
        <taxon>Actinomycetes</taxon>
        <taxon>Mycobacteriales</taxon>
        <taxon>Nocardiaceae</taxon>
        <taxon>Rhodococcus</taxon>
    </lineage>
</organism>
<feature type="transmembrane region" description="Helical" evidence="1">
    <location>
        <begin position="118"/>
        <end position="141"/>
    </location>
</feature>
<feature type="transmembrane region" description="Helical" evidence="1">
    <location>
        <begin position="61"/>
        <end position="82"/>
    </location>
</feature>
<keyword evidence="1" id="KW-0472">Membrane</keyword>
<evidence type="ECO:0000259" key="2">
    <source>
        <dbReference type="Pfam" id="PF03779"/>
    </source>
</evidence>
<dbReference type="Proteomes" id="UP000186108">
    <property type="component" value="Chromosome"/>
</dbReference>
<protein>
    <recommendedName>
        <fullName evidence="2">SPW repeat-containing integral membrane domain-containing protein</fullName>
    </recommendedName>
</protein>
<dbReference type="InterPro" id="IPR005530">
    <property type="entry name" value="SPW"/>
</dbReference>
<feature type="transmembrane region" description="Helical" evidence="1">
    <location>
        <begin position="37"/>
        <end position="55"/>
    </location>
</feature>
<sequence>MSSSTHIPIHTHPDIVALRQRYDQAAEQPTAQVADGLMLLSGLYGAASAWIIGFADQSSITMSNLIAGLAVALLAAAFGSAYGRTHGMTFVAPVLGIWLVVSPWLVTDVTTGTAMIWSNVVVGAVVCVLGLAAIAVGTDLLRRSS</sequence>
<dbReference type="EMBL" id="CP009111">
    <property type="protein sequence ID" value="ANS27952.1"/>
    <property type="molecule type" value="Genomic_DNA"/>
</dbReference>
<evidence type="ECO:0000256" key="1">
    <source>
        <dbReference type="SAM" id="Phobius"/>
    </source>
</evidence>
<accession>A0A1B1K5P3</accession>
<proteinExistence type="predicted"/>
<gene>
    <name evidence="3" type="ORF">R1CP_16320</name>
</gene>
<keyword evidence="1" id="KW-0812">Transmembrane</keyword>
<feature type="transmembrane region" description="Helical" evidence="1">
    <location>
        <begin position="89"/>
        <end position="106"/>
    </location>
</feature>
<dbReference type="Pfam" id="PF03779">
    <property type="entry name" value="SPW"/>
    <property type="match status" value="1"/>
</dbReference>
<dbReference type="RefSeq" id="WP_065490839.1">
    <property type="nucleotide sequence ID" value="NZ_CP009111.1"/>
</dbReference>
<dbReference type="PATRIC" id="fig|37919.13.peg.3374"/>
<keyword evidence="1" id="KW-1133">Transmembrane helix</keyword>
<name>A0A1B1K5P3_RHOOP</name>
<evidence type="ECO:0000313" key="3">
    <source>
        <dbReference type="EMBL" id="ANS27952.1"/>
    </source>
</evidence>
<evidence type="ECO:0000313" key="4">
    <source>
        <dbReference type="Proteomes" id="UP000186108"/>
    </source>
</evidence>